<comment type="similarity">
    <text evidence="2">Belongs to the RETICULATA family.</text>
</comment>
<evidence type="ECO:0000256" key="10">
    <source>
        <dbReference type="SAM" id="Phobius"/>
    </source>
</evidence>
<protein>
    <submittedName>
        <fullName evidence="11">PREDICTED: RETICULATA-RELATED</fullName>
    </submittedName>
</protein>
<comment type="subcellular location">
    <subcellularLocation>
        <location evidence="1">Plastid</location>
        <location evidence="1">Chloroplast membrane</location>
        <topology evidence="1">Multi-pass membrane protein</topology>
    </subcellularLocation>
</comment>
<keyword evidence="6" id="KW-0809">Transit peptide</keyword>
<evidence type="ECO:0000256" key="3">
    <source>
        <dbReference type="ARBA" id="ARBA00022528"/>
    </source>
</evidence>
<dbReference type="AlphaFoldDB" id="A0A5E4FE08"/>
<accession>A0A5E4FE08</accession>
<feature type="transmembrane region" description="Helical" evidence="10">
    <location>
        <begin position="331"/>
        <end position="351"/>
    </location>
</feature>
<evidence type="ECO:0000256" key="4">
    <source>
        <dbReference type="ARBA" id="ARBA00022640"/>
    </source>
</evidence>
<dbReference type="Proteomes" id="UP000327085">
    <property type="component" value="Chromosome 6"/>
</dbReference>
<evidence type="ECO:0000256" key="7">
    <source>
        <dbReference type="ARBA" id="ARBA00022989"/>
    </source>
</evidence>
<feature type="transmembrane region" description="Helical" evidence="10">
    <location>
        <begin position="357"/>
        <end position="378"/>
    </location>
</feature>
<keyword evidence="7 10" id="KW-1133">Transmembrane helix</keyword>
<dbReference type="GO" id="GO:0009706">
    <property type="term" value="C:chloroplast inner membrane"/>
    <property type="evidence" value="ECO:0007669"/>
    <property type="project" value="TreeGrafter"/>
</dbReference>
<feature type="compositionally biased region" description="Acidic residues" evidence="9">
    <location>
        <begin position="141"/>
        <end position="150"/>
    </location>
</feature>
<evidence type="ECO:0000256" key="6">
    <source>
        <dbReference type="ARBA" id="ARBA00022946"/>
    </source>
</evidence>
<feature type="region of interest" description="Disordered" evidence="9">
    <location>
        <begin position="116"/>
        <end position="150"/>
    </location>
</feature>
<proteinExistence type="inferred from homology"/>
<feature type="transmembrane region" description="Helical" evidence="10">
    <location>
        <begin position="257"/>
        <end position="279"/>
    </location>
</feature>
<dbReference type="PANTHER" id="PTHR31038:SF10">
    <property type="entry name" value="OS04G0524400 PROTEIN"/>
    <property type="match status" value="1"/>
</dbReference>
<keyword evidence="4" id="KW-0934">Plastid</keyword>
<sequence>MAGCSSSFGISNVVTLRNEVVLRKMWSQNLIFDGVRFRNDAKEVALPVFCRNNRFRHGVNSFSVKKDRNFMVMSMSQPQAESHSELGAVTVSNEGADVILGKETRILENEYRSKTENGVLDGSGGDGKYTNGRGGGGGGGGDDDGDDKEEEEFGPLMKFEEVMKETEARGASLPSDMIEAAKSVGIRKVLLLRYLDLQGSAWPIGFLMKSCSMLRDRMLADPSFLFKIGTEIVIDSCCATFAEVQKRGKDFWAEFELYVADLLVGVVVNVALVGMLAPYARIGQPSLSKGFLGRLQHSYGALPSSVFEAERPGCRYSVNQRIATYFFKVRFTHIFNQMIFLCLRSLYLLIQPFCFQGILYGTVGFGCGIIGQGIANLIMTAKRSVKKSEEDIPVPPLIKSAVLWGVFLAFSSNTRYQIINGLERLVEASPMAKQIPPVALAFTVGVRFANNIYGGMQFVDWARWSGVQ</sequence>
<keyword evidence="8 10" id="KW-0472">Membrane</keyword>
<dbReference type="InParanoid" id="A0A5E4FE08"/>
<reference evidence="12" key="1">
    <citation type="journal article" date="2020" name="Plant J.">
        <title>Transposons played a major role in the diversification between the closely related almond and peach genomes: results from the almond genome sequence.</title>
        <authorList>
            <person name="Alioto T."/>
            <person name="Alexiou K.G."/>
            <person name="Bardil A."/>
            <person name="Barteri F."/>
            <person name="Castanera R."/>
            <person name="Cruz F."/>
            <person name="Dhingra A."/>
            <person name="Duval H."/>
            <person name="Fernandez I Marti A."/>
            <person name="Frias L."/>
            <person name="Galan B."/>
            <person name="Garcia J.L."/>
            <person name="Howad W."/>
            <person name="Gomez-Garrido J."/>
            <person name="Gut M."/>
            <person name="Julca I."/>
            <person name="Morata J."/>
            <person name="Puigdomenech P."/>
            <person name="Ribeca P."/>
            <person name="Rubio Cabetas M.J."/>
            <person name="Vlasova A."/>
            <person name="Wirthensohn M."/>
            <person name="Garcia-Mas J."/>
            <person name="Gabaldon T."/>
            <person name="Casacuberta J.M."/>
            <person name="Arus P."/>
        </authorList>
    </citation>
    <scope>NUCLEOTIDE SEQUENCE [LARGE SCALE GENOMIC DNA]</scope>
    <source>
        <strain evidence="12">cv. Texas</strain>
    </source>
</reference>
<evidence type="ECO:0000256" key="5">
    <source>
        <dbReference type="ARBA" id="ARBA00022692"/>
    </source>
</evidence>
<dbReference type="FunCoup" id="A0A5E4FE08">
    <property type="interactions" value="553"/>
</dbReference>
<evidence type="ECO:0000256" key="1">
    <source>
        <dbReference type="ARBA" id="ARBA00004508"/>
    </source>
</evidence>
<evidence type="ECO:0000313" key="12">
    <source>
        <dbReference type="Proteomes" id="UP000327085"/>
    </source>
</evidence>
<dbReference type="EMBL" id="CABIKO010000093">
    <property type="protein sequence ID" value="VVA25359.1"/>
    <property type="molecule type" value="Genomic_DNA"/>
</dbReference>
<keyword evidence="5 10" id="KW-0812">Transmembrane</keyword>
<evidence type="ECO:0000256" key="8">
    <source>
        <dbReference type="ARBA" id="ARBA00023136"/>
    </source>
</evidence>
<name>A0A5E4FE08_PRUDU</name>
<gene>
    <name evidence="11" type="ORF">ALMOND_2B032425</name>
</gene>
<evidence type="ECO:0000256" key="9">
    <source>
        <dbReference type="SAM" id="MobiDB-lite"/>
    </source>
</evidence>
<dbReference type="GO" id="GO:0099402">
    <property type="term" value="P:plant organ development"/>
    <property type="evidence" value="ECO:0007669"/>
    <property type="project" value="TreeGrafter"/>
</dbReference>
<organism evidence="11 12">
    <name type="scientific">Prunus dulcis</name>
    <name type="common">Almond</name>
    <name type="synonym">Amygdalus dulcis</name>
    <dbReference type="NCBI Taxonomy" id="3755"/>
    <lineage>
        <taxon>Eukaryota</taxon>
        <taxon>Viridiplantae</taxon>
        <taxon>Streptophyta</taxon>
        <taxon>Embryophyta</taxon>
        <taxon>Tracheophyta</taxon>
        <taxon>Spermatophyta</taxon>
        <taxon>Magnoliopsida</taxon>
        <taxon>eudicotyledons</taxon>
        <taxon>Gunneridae</taxon>
        <taxon>Pentapetalae</taxon>
        <taxon>rosids</taxon>
        <taxon>fabids</taxon>
        <taxon>Rosales</taxon>
        <taxon>Rosaceae</taxon>
        <taxon>Amygdaloideae</taxon>
        <taxon>Amygdaleae</taxon>
        <taxon>Prunus</taxon>
    </lineage>
</organism>
<evidence type="ECO:0000256" key="2">
    <source>
        <dbReference type="ARBA" id="ARBA00010793"/>
    </source>
</evidence>
<dbReference type="Pfam" id="PF11891">
    <property type="entry name" value="RETICULATA-like"/>
    <property type="match status" value="2"/>
</dbReference>
<dbReference type="PANTHER" id="PTHR31038">
    <property type="entry name" value="EXPRESSED PROTEIN-RELATED"/>
    <property type="match status" value="1"/>
</dbReference>
<evidence type="ECO:0000313" key="11">
    <source>
        <dbReference type="EMBL" id="VVA25359.1"/>
    </source>
</evidence>
<dbReference type="InterPro" id="IPR021825">
    <property type="entry name" value="RETICULATA-related"/>
</dbReference>
<dbReference type="Gramene" id="VVA25359">
    <property type="protein sequence ID" value="VVA25359"/>
    <property type="gene ID" value="Prudul26B032425"/>
</dbReference>
<feature type="compositionally biased region" description="Gly residues" evidence="9">
    <location>
        <begin position="121"/>
        <end position="140"/>
    </location>
</feature>
<keyword evidence="3" id="KW-0150">Chloroplast</keyword>
<dbReference type="OMA" id="FVFPMKK"/>